<sequence>MELAINENQLSSEGFQYDDYVLTNDKHFEPEPENFELESKETREEEPINICSECAHGIQPTFASIRSNFSTIQPFNIDDPVIGSFYCPNGEICIEEENGTLWTSTFDAPTITLVPVPSCQNDICAVYMLFVVGPRAPGRENTADLISLTDNRSFRAEDMQMSGGFRNIDEFGYVKIRGFGCHRCTRPIQYCMKN</sequence>
<dbReference type="WBParaSite" id="MBELARI_LOCUS16436">
    <property type="protein sequence ID" value="MBELARI_LOCUS16436"/>
    <property type="gene ID" value="MBELARI_LOCUS16436"/>
</dbReference>
<protein>
    <submittedName>
        <fullName evidence="2">Uncharacterized protein</fullName>
    </submittedName>
</protein>
<evidence type="ECO:0000313" key="2">
    <source>
        <dbReference type="WBParaSite" id="MBELARI_LOCUS16436"/>
    </source>
</evidence>
<name>A0AAF3ES18_9BILA</name>
<accession>A0AAF3ES18</accession>
<keyword evidence="1" id="KW-1185">Reference proteome</keyword>
<dbReference type="Proteomes" id="UP000887575">
    <property type="component" value="Unassembled WGS sequence"/>
</dbReference>
<organism evidence="1 2">
    <name type="scientific">Mesorhabditis belari</name>
    <dbReference type="NCBI Taxonomy" id="2138241"/>
    <lineage>
        <taxon>Eukaryota</taxon>
        <taxon>Metazoa</taxon>
        <taxon>Ecdysozoa</taxon>
        <taxon>Nematoda</taxon>
        <taxon>Chromadorea</taxon>
        <taxon>Rhabditida</taxon>
        <taxon>Rhabditina</taxon>
        <taxon>Rhabditomorpha</taxon>
        <taxon>Rhabditoidea</taxon>
        <taxon>Rhabditidae</taxon>
        <taxon>Mesorhabditinae</taxon>
        <taxon>Mesorhabditis</taxon>
    </lineage>
</organism>
<dbReference type="AlphaFoldDB" id="A0AAF3ES18"/>
<proteinExistence type="predicted"/>
<evidence type="ECO:0000313" key="1">
    <source>
        <dbReference type="Proteomes" id="UP000887575"/>
    </source>
</evidence>
<reference evidence="2" key="1">
    <citation type="submission" date="2024-02" db="UniProtKB">
        <authorList>
            <consortium name="WormBaseParasite"/>
        </authorList>
    </citation>
    <scope>IDENTIFICATION</scope>
</reference>